<gene>
    <name evidence="2" type="ORF">JHX87_07475</name>
</gene>
<evidence type="ECO:0000256" key="1">
    <source>
        <dbReference type="SAM" id="Phobius"/>
    </source>
</evidence>
<organism evidence="2 3">
    <name type="scientific">Paracoccus fistulariae</name>
    <dbReference type="NCBI Taxonomy" id="658446"/>
    <lineage>
        <taxon>Bacteria</taxon>
        <taxon>Pseudomonadati</taxon>
        <taxon>Pseudomonadota</taxon>
        <taxon>Alphaproteobacteria</taxon>
        <taxon>Rhodobacterales</taxon>
        <taxon>Paracoccaceae</taxon>
        <taxon>Paracoccus</taxon>
    </lineage>
</organism>
<keyword evidence="1" id="KW-0812">Transmembrane</keyword>
<keyword evidence="1" id="KW-0472">Membrane</keyword>
<dbReference type="EMBL" id="CP067136">
    <property type="protein sequence ID" value="WCR08629.1"/>
    <property type="molecule type" value="Genomic_DNA"/>
</dbReference>
<evidence type="ECO:0000313" key="2">
    <source>
        <dbReference type="EMBL" id="WCR08629.1"/>
    </source>
</evidence>
<dbReference type="RefSeq" id="WP_271885994.1">
    <property type="nucleotide sequence ID" value="NZ_CP067136.1"/>
</dbReference>
<name>A0ABY7SP18_9RHOB</name>
<accession>A0ABY7SP18</accession>
<dbReference type="Proteomes" id="UP001219349">
    <property type="component" value="Chromosome"/>
</dbReference>
<sequence>MNLTGGAVLFVVLWFLTLFIVVLIGQRSQQDAGYIVPGTHAGAPADLKVKRIVIWTTLISGAIWAVIAWVILSGMVTRADVANFDRFLR</sequence>
<dbReference type="Pfam" id="PF07330">
    <property type="entry name" value="DUF1467"/>
    <property type="match status" value="1"/>
</dbReference>
<feature type="transmembrane region" description="Helical" evidence="1">
    <location>
        <begin position="52"/>
        <end position="72"/>
    </location>
</feature>
<keyword evidence="1" id="KW-1133">Transmembrane helix</keyword>
<reference evidence="2 3" key="1">
    <citation type="submission" date="2021-01" db="EMBL/GenBank/DDBJ databases">
        <title>Biogeographic distribution of Paracoccus.</title>
        <authorList>
            <person name="Hollensteiner J."/>
            <person name="Leineberger J."/>
            <person name="Brinkhoff T."/>
            <person name="Daniel R."/>
        </authorList>
    </citation>
    <scope>NUCLEOTIDE SEQUENCE [LARGE SCALE GENOMIC DNA]</scope>
    <source>
        <strain evidence="2 3">KCTC 22803</strain>
    </source>
</reference>
<protein>
    <submittedName>
        <fullName evidence="2">DUF1467 family protein</fullName>
    </submittedName>
</protein>
<evidence type="ECO:0000313" key="3">
    <source>
        <dbReference type="Proteomes" id="UP001219349"/>
    </source>
</evidence>
<dbReference type="InterPro" id="IPR009935">
    <property type="entry name" value="DUF1467"/>
</dbReference>
<keyword evidence="3" id="KW-1185">Reference proteome</keyword>
<proteinExistence type="predicted"/>
<feature type="transmembrane region" description="Helical" evidence="1">
    <location>
        <begin position="6"/>
        <end position="25"/>
    </location>
</feature>